<dbReference type="EMBL" id="JAVLET010000012">
    <property type="protein sequence ID" value="KAL0466619.1"/>
    <property type="molecule type" value="Genomic_DNA"/>
</dbReference>
<evidence type="ECO:0000313" key="2">
    <source>
        <dbReference type="Proteomes" id="UP001451303"/>
    </source>
</evidence>
<comment type="caution">
    <text evidence="1">The sequence shown here is derived from an EMBL/GenBank/DDBJ whole genome shotgun (WGS) entry which is preliminary data.</text>
</comment>
<reference evidence="1 2" key="1">
    <citation type="submission" date="2023-09" db="EMBL/GenBank/DDBJ databases">
        <title>Multi-omics analysis of a traditional fermented food reveals byproduct-associated fungal strains for waste-to-food upcycling.</title>
        <authorList>
            <consortium name="Lawrence Berkeley National Laboratory"/>
            <person name="Rekdal V.M."/>
            <person name="Villalobos-Escobedo J.M."/>
            <person name="Rodriguez-Valeron N."/>
            <person name="Garcia M.O."/>
            <person name="Vasquez D.P."/>
            <person name="Damayanti I."/>
            <person name="Sorensen P.M."/>
            <person name="Baidoo E.E."/>
            <person name="De Carvalho A.C."/>
            <person name="Riley R."/>
            <person name="Lipzen A."/>
            <person name="He G."/>
            <person name="Yan M."/>
            <person name="Haridas S."/>
            <person name="Daum C."/>
            <person name="Yoshinaga Y."/>
            <person name="Ng V."/>
            <person name="Grigoriev I.V."/>
            <person name="Munk R."/>
            <person name="Nuraida L."/>
            <person name="Wijaya C.H."/>
            <person name="Morales P.-C."/>
            <person name="Keasling J.D."/>
        </authorList>
    </citation>
    <scope>NUCLEOTIDE SEQUENCE [LARGE SCALE GENOMIC DNA]</scope>
    <source>
        <strain evidence="1 2">FGSC 2613</strain>
    </source>
</reference>
<keyword evidence="2" id="KW-1185">Reference proteome</keyword>
<protein>
    <submittedName>
        <fullName evidence="1">Uncharacterized protein</fullName>
    </submittedName>
</protein>
<name>A0ABR3D1Q4_NEUIN</name>
<evidence type="ECO:0000313" key="1">
    <source>
        <dbReference type="EMBL" id="KAL0466619.1"/>
    </source>
</evidence>
<gene>
    <name evidence="1" type="ORF">QR685DRAFT_575244</name>
</gene>
<accession>A0ABR3D1Q4</accession>
<dbReference type="Proteomes" id="UP001451303">
    <property type="component" value="Unassembled WGS sequence"/>
</dbReference>
<organism evidence="1 2">
    <name type="scientific">Neurospora intermedia</name>
    <dbReference type="NCBI Taxonomy" id="5142"/>
    <lineage>
        <taxon>Eukaryota</taxon>
        <taxon>Fungi</taxon>
        <taxon>Dikarya</taxon>
        <taxon>Ascomycota</taxon>
        <taxon>Pezizomycotina</taxon>
        <taxon>Sordariomycetes</taxon>
        <taxon>Sordariomycetidae</taxon>
        <taxon>Sordariales</taxon>
        <taxon>Sordariaceae</taxon>
        <taxon>Neurospora</taxon>
    </lineage>
</organism>
<proteinExistence type="predicted"/>
<sequence length="148" mass="16688">MTGLFFDSVPRLKISNRTRRSLHWLYSEQLRAESTTPVDVLCALAGVTCRRLGNKQSAICSHQDRCRTLILLICWRYLTANFQLQRPKNRLASAFSGSKSSAKDSRPMQLVRCWVLHRRGSSTSGRMIGFRSFASAPGLQSVPSNQVE</sequence>